<gene>
    <name evidence="2" type="ORF">BDA96_07G203200</name>
</gene>
<sequence length="119" mass="12470">MHAHHHHTTTTSGRGINGHISRASASTSHQLAAGSIGETPEMCTAKASALGRLVVSLFPIRSDPLGRAAPIQSREGWHGTVAAGRLASTVWVWWPEGGRLLVLLSSGSMPANCNASWGL</sequence>
<accession>A0A921QLT3</accession>
<comment type="caution">
    <text evidence="2">The sequence shown here is derived from an EMBL/GenBank/DDBJ whole genome shotgun (WGS) entry which is preliminary data.</text>
</comment>
<organism evidence="2 3">
    <name type="scientific">Sorghum bicolor</name>
    <name type="common">Sorghum</name>
    <name type="synonym">Sorghum vulgare</name>
    <dbReference type="NCBI Taxonomy" id="4558"/>
    <lineage>
        <taxon>Eukaryota</taxon>
        <taxon>Viridiplantae</taxon>
        <taxon>Streptophyta</taxon>
        <taxon>Embryophyta</taxon>
        <taxon>Tracheophyta</taxon>
        <taxon>Spermatophyta</taxon>
        <taxon>Magnoliopsida</taxon>
        <taxon>Liliopsida</taxon>
        <taxon>Poales</taxon>
        <taxon>Poaceae</taxon>
        <taxon>PACMAD clade</taxon>
        <taxon>Panicoideae</taxon>
        <taxon>Andropogonodae</taxon>
        <taxon>Andropogoneae</taxon>
        <taxon>Sorghinae</taxon>
        <taxon>Sorghum</taxon>
    </lineage>
</organism>
<evidence type="ECO:0000256" key="1">
    <source>
        <dbReference type="SAM" id="MobiDB-lite"/>
    </source>
</evidence>
<dbReference type="EMBL" id="CM027686">
    <property type="protein sequence ID" value="KAG0524348.1"/>
    <property type="molecule type" value="Genomic_DNA"/>
</dbReference>
<evidence type="ECO:0000313" key="2">
    <source>
        <dbReference type="EMBL" id="KAG0524348.1"/>
    </source>
</evidence>
<dbReference type="AlphaFoldDB" id="A0A921QLT3"/>
<proteinExistence type="predicted"/>
<name>A0A921QLT3_SORBI</name>
<dbReference type="Proteomes" id="UP000807115">
    <property type="component" value="Chromosome 7"/>
</dbReference>
<reference evidence="2" key="2">
    <citation type="submission" date="2020-10" db="EMBL/GenBank/DDBJ databases">
        <authorList>
            <person name="Cooper E.A."/>
            <person name="Brenton Z.W."/>
            <person name="Flinn B.S."/>
            <person name="Jenkins J."/>
            <person name="Shu S."/>
            <person name="Flowers D."/>
            <person name="Luo F."/>
            <person name="Wang Y."/>
            <person name="Xia P."/>
            <person name="Barry K."/>
            <person name="Daum C."/>
            <person name="Lipzen A."/>
            <person name="Yoshinaga Y."/>
            <person name="Schmutz J."/>
            <person name="Saski C."/>
            <person name="Vermerris W."/>
            <person name="Kresovich S."/>
        </authorList>
    </citation>
    <scope>NUCLEOTIDE SEQUENCE</scope>
</reference>
<feature type="region of interest" description="Disordered" evidence="1">
    <location>
        <begin position="1"/>
        <end position="20"/>
    </location>
</feature>
<reference evidence="2" key="1">
    <citation type="journal article" date="2019" name="BMC Genomics">
        <title>A new reference genome for Sorghum bicolor reveals high levels of sequence similarity between sweet and grain genotypes: implications for the genetics of sugar metabolism.</title>
        <authorList>
            <person name="Cooper E.A."/>
            <person name="Brenton Z.W."/>
            <person name="Flinn B.S."/>
            <person name="Jenkins J."/>
            <person name="Shu S."/>
            <person name="Flowers D."/>
            <person name="Luo F."/>
            <person name="Wang Y."/>
            <person name="Xia P."/>
            <person name="Barry K."/>
            <person name="Daum C."/>
            <person name="Lipzen A."/>
            <person name="Yoshinaga Y."/>
            <person name="Schmutz J."/>
            <person name="Saski C."/>
            <person name="Vermerris W."/>
            <person name="Kresovich S."/>
        </authorList>
    </citation>
    <scope>NUCLEOTIDE SEQUENCE</scope>
</reference>
<protein>
    <submittedName>
        <fullName evidence="2">Uncharacterized protein</fullName>
    </submittedName>
</protein>
<evidence type="ECO:0000313" key="3">
    <source>
        <dbReference type="Proteomes" id="UP000807115"/>
    </source>
</evidence>